<sequence length="81" mass="8683">MSQDIINTLKVRVFDLSEVAQASQDRIKELEAVLGELVQILPVKAKEDGSFELAAIVEAAKSVVLAADVEAEDEAEAEVEG</sequence>
<evidence type="ECO:0000313" key="1">
    <source>
        <dbReference type="EMBL" id="QEG12879.1"/>
    </source>
</evidence>
<gene>
    <name evidence="1" type="ORF">POTTS_270</name>
</gene>
<dbReference type="Proteomes" id="UP000323544">
    <property type="component" value="Segment"/>
</dbReference>
<reference evidence="1 2" key="1">
    <citation type="submission" date="2019-04" db="EMBL/GenBank/DDBJ databases">
        <authorList>
            <person name="Potts E."/>
            <person name="Thurgood T.L."/>
            <person name="Sharma R."/>
            <person name="Urrea L."/>
            <person name="Arens D.K."/>
            <person name="Kruger J.L."/>
            <person name="Thompson D.W."/>
            <person name="Grose J.H."/>
        </authorList>
    </citation>
    <scope>NUCLEOTIDE SEQUENCE [LARGE SCALE GENOMIC DNA]</scope>
</reference>
<dbReference type="EMBL" id="MN013081">
    <property type="protein sequence ID" value="QEG12879.1"/>
    <property type="molecule type" value="Genomic_DNA"/>
</dbReference>
<protein>
    <recommendedName>
        <fullName evidence="3">Chaperone for tail fiber formation</fullName>
    </recommendedName>
</protein>
<name>A0A5B9NGT1_9CAUD</name>
<accession>A0A5B9NGT1</accession>
<evidence type="ECO:0008006" key="3">
    <source>
        <dbReference type="Google" id="ProtNLM"/>
    </source>
</evidence>
<evidence type="ECO:0000313" key="2">
    <source>
        <dbReference type="Proteomes" id="UP000323544"/>
    </source>
</evidence>
<proteinExistence type="predicted"/>
<organism evidence="1 2">
    <name type="scientific">Klebsiella phage vB_KpnM_Potts1</name>
    <dbReference type="NCBI Taxonomy" id="2591366"/>
    <lineage>
        <taxon>Viruses</taxon>
        <taxon>Duplodnaviria</taxon>
        <taxon>Heunggongvirae</taxon>
        <taxon>Uroviricota</taxon>
        <taxon>Caudoviricetes</taxon>
        <taxon>Marfavirus</taxon>
        <taxon>Marfavirus F48</taxon>
    </lineage>
</organism>